<protein>
    <submittedName>
        <fullName evidence="3">Pimeloyl-ACP methyl ester carboxylesterase</fullName>
    </submittedName>
</protein>
<sequence length="262" mass="28015">MTWTTRPRFDLGDGLSGIVAGSGALVLLIHGVGLRAEAWAPQIDALSRYFRVIAADLPGHGKSRLGAEAALEDYTARLARALNHPAVVIGHSMGAMIALDLARTVPGRVRGVAALNAIFRRGPEAKTAVQARAEYLSGAVRPDPEPTLRRWFGAADTEARRICRTWLEGVDAAGYRAAYGVFAREDGPSDATLRGLRCPALFMTGGQEPNSTPAMSEAMAALAPRGRVEVVSDAAHMMPMTHSAGVSERLLRFVKECQNDDD</sequence>
<dbReference type="Pfam" id="PF12697">
    <property type="entry name" value="Abhydrolase_6"/>
    <property type="match status" value="1"/>
</dbReference>
<dbReference type="OrthoDB" id="9804723at2"/>
<dbReference type="Gene3D" id="3.40.50.1820">
    <property type="entry name" value="alpha/beta hydrolase"/>
    <property type="match status" value="1"/>
</dbReference>
<dbReference type="InterPro" id="IPR050266">
    <property type="entry name" value="AB_hydrolase_sf"/>
</dbReference>
<dbReference type="PANTHER" id="PTHR43798:SF31">
    <property type="entry name" value="AB HYDROLASE SUPERFAMILY PROTEIN YCLE"/>
    <property type="match status" value="1"/>
</dbReference>
<evidence type="ECO:0000259" key="2">
    <source>
        <dbReference type="Pfam" id="PF12697"/>
    </source>
</evidence>
<organism evidence="3 4">
    <name type="scientific">Roseovarius azorensis</name>
    <dbReference type="NCBI Taxonomy" id="1287727"/>
    <lineage>
        <taxon>Bacteria</taxon>
        <taxon>Pseudomonadati</taxon>
        <taxon>Pseudomonadota</taxon>
        <taxon>Alphaproteobacteria</taxon>
        <taxon>Rhodobacterales</taxon>
        <taxon>Roseobacteraceae</taxon>
        <taxon>Roseovarius</taxon>
    </lineage>
</organism>
<dbReference type="InterPro" id="IPR029058">
    <property type="entry name" value="AB_hydrolase_fold"/>
</dbReference>
<dbReference type="EMBL" id="FOAG01000002">
    <property type="protein sequence ID" value="SEK86701.1"/>
    <property type="molecule type" value="Genomic_DNA"/>
</dbReference>
<name>A0A1H7KIL5_9RHOB</name>
<gene>
    <name evidence="3" type="ORF">SAMN05443999_102432</name>
</gene>
<reference evidence="3 4" key="1">
    <citation type="submission" date="2016-10" db="EMBL/GenBank/DDBJ databases">
        <authorList>
            <person name="de Groot N.N."/>
        </authorList>
    </citation>
    <scope>NUCLEOTIDE SEQUENCE [LARGE SCALE GENOMIC DNA]</scope>
    <source>
        <strain evidence="3 4">DSM 100674</strain>
    </source>
</reference>
<dbReference type="Proteomes" id="UP000199582">
    <property type="component" value="Unassembled WGS sequence"/>
</dbReference>
<evidence type="ECO:0000313" key="4">
    <source>
        <dbReference type="Proteomes" id="UP000199582"/>
    </source>
</evidence>
<evidence type="ECO:0000256" key="1">
    <source>
        <dbReference type="ARBA" id="ARBA00022801"/>
    </source>
</evidence>
<dbReference type="GO" id="GO:0016787">
    <property type="term" value="F:hydrolase activity"/>
    <property type="evidence" value="ECO:0007669"/>
    <property type="project" value="UniProtKB-KW"/>
</dbReference>
<proteinExistence type="predicted"/>
<dbReference type="AlphaFoldDB" id="A0A1H7KIL5"/>
<feature type="domain" description="AB hydrolase-1" evidence="2">
    <location>
        <begin position="26"/>
        <end position="247"/>
    </location>
</feature>
<keyword evidence="1" id="KW-0378">Hydrolase</keyword>
<dbReference type="RefSeq" id="WP_093033160.1">
    <property type="nucleotide sequence ID" value="NZ_FOAG01000002.1"/>
</dbReference>
<dbReference type="GO" id="GO:0016020">
    <property type="term" value="C:membrane"/>
    <property type="evidence" value="ECO:0007669"/>
    <property type="project" value="TreeGrafter"/>
</dbReference>
<dbReference type="InterPro" id="IPR000073">
    <property type="entry name" value="AB_hydrolase_1"/>
</dbReference>
<dbReference type="SUPFAM" id="SSF53474">
    <property type="entry name" value="alpha/beta-Hydrolases"/>
    <property type="match status" value="1"/>
</dbReference>
<accession>A0A1H7KIL5</accession>
<evidence type="ECO:0000313" key="3">
    <source>
        <dbReference type="EMBL" id="SEK86701.1"/>
    </source>
</evidence>
<dbReference type="PANTHER" id="PTHR43798">
    <property type="entry name" value="MONOACYLGLYCEROL LIPASE"/>
    <property type="match status" value="1"/>
</dbReference>
<keyword evidence="4" id="KW-1185">Reference proteome</keyword>
<dbReference type="STRING" id="1287727.SAMN05443999_102432"/>